<keyword evidence="3 4" id="KW-0378">Hydrolase</keyword>
<keyword evidence="5" id="KW-1185">Reference proteome</keyword>
<dbReference type="Gene3D" id="3.20.20.140">
    <property type="entry name" value="Metal-dependent hydrolases"/>
    <property type="match status" value="1"/>
</dbReference>
<evidence type="ECO:0000256" key="1">
    <source>
        <dbReference type="ARBA" id="ARBA00009275"/>
    </source>
</evidence>
<dbReference type="InterPro" id="IPR018228">
    <property type="entry name" value="DNase_TatD-rel_CS"/>
</dbReference>
<evidence type="ECO:0000313" key="4">
    <source>
        <dbReference type="EMBL" id="MDQ7248000.1"/>
    </source>
</evidence>
<protein>
    <submittedName>
        <fullName evidence="4">TatD family hydrolase</fullName>
        <ecNumber evidence="4">3.1.-.-</ecNumber>
    </submittedName>
</protein>
<dbReference type="RefSeq" id="WP_379955445.1">
    <property type="nucleotide sequence ID" value="NZ_JAUYVI010000003.1"/>
</dbReference>
<proteinExistence type="inferred from homology"/>
<dbReference type="InterPro" id="IPR001130">
    <property type="entry name" value="TatD-like"/>
</dbReference>
<dbReference type="PROSITE" id="PS01137">
    <property type="entry name" value="TATD_1"/>
    <property type="match status" value="1"/>
</dbReference>
<name>A0ABU0YJV8_9PROT</name>
<comment type="caution">
    <text evidence="4">The sequence shown here is derived from an EMBL/GenBank/DDBJ whole genome shotgun (WGS) entry which is preliminary data.</text>
</comment>
<dbReference type="PROSITE" id="PS01091">
    <property type="entry name" value="TATD_3"/>
    <property type="match status" value="1"/>
</dbReference>
<gene>
    <name evidence="4" type="ORF">Q8A70_10005</name>
</gene>
<dbReference type="GO" id="GO:0016787">
    <property type="term" value="F:hydrolase activity"/>
    <property type="evidence" value="ECO:0007669"/>
    <property type="project" value="UniProtKB-KW"/>
</dbReference>
<dbReference type="NCBIfam" id="TIGR00010">
    <property type="entry name" value="YchF/TatD family DNA exonuclease"/>
    <property type="match status" value="1"/>
</dbReference>
<organism evidence="4 5">
    <name type="scientific">Dongia sedimenti</name>
    <dbReference type="NCBI Taxonomy" id="3064282"/>
    <lineage>
        <taxon>Bacteria</taxon>
        <taxon>Pseudomonadati</taxon>
        <taxon>Pseudomonadota</taxon>
        <taxon>Alphaproteobacteria</taxon>
        <taxon>Rhodospirillales</taxon>
        <taxon>Dongiaceae</taxon>
        <taxon>Dongia</taxon>
    </lineage>
</organism>
<dbReference type="EC" id="3.1.-.-" evidence="4"/>
<dbReference type="InterPro" id="IPR032466">
    <property type="entry name" value="Metal_Hydrolase"/>
</dbReference>
<dbReference type="InterPro" id="IPR015991">
    <property type="entry name" value="TatD/YcfH-like"/>
</dbReference>
<evidence type="ECO:0000313" key="5">
    <source>
        <dbReference type="Proteomes" id="UP001230156"/>
    </source>
</evidence>
<dbReference type="PANTHER" id="PTHR46124">
    <property type="entry name" value="D-AMINOACYL-TRNA DEACYLASE"/>
    <property type="match status" value="1"/>
</dbReference>
<dbReference type="PROSITE" id="PS01090">
    <property type="entry name" value="TATD_2"/>
    <property type="match status" value="1"/>
</dbReference>
<dbReference type="PANTHER" id="PTHR46124:SF2">
    <property type="entry name" value="D-AMINOACYL-TRNA DEACYLASE"/>
    <property type="match status" value="1"/>
</dbReference>
<dbReference type="EMBL" id="JAUYVI010000003">
    <property type="protein sequence ID" value="MDQ7248000.1"/>
    <property type="molecule type" value="Genomic_DNA"/>
</dbReference>
<dbReference type="SUPFAM" id="SSF51556">
    <property type="entry name" value="Metallo-dependent hydrolases"/>
    <property type="match status" value="1"/>
</dbReference>
<sequence length="261" mass="28612">MSARLIDSHCHLDFPDFTGQVPEVLARAEANGVAHLVTICTKVSEFDKVLAIAESDPRISCSVGIHPHEAAEEPEVDAARLVELAKHPKVVGIGEAGLDYFYDKSPRERQRQVFATHIEAARRSGLPLIVHSRDADDDTIEELKIGAGKGGLTGVIHCFTSTQKLADAALEIGFYISLSGIVTFKNAEELRSVIRTVPLDRLLVETDSPYLAPVPKRGKKNEPSFVKHTAEFAADLFGMSHEDFAAKTTENFQRLFSKAHV</sequence>
<evidence type="ECO:0000256" key="2">
    <source>
        <dbReference type="ARBA" id="ARBA00022723"/>
    </source>
</evidence>
<comment type="similarity">
    <text evidence="1">Belongs to the metallo-dependent hydrolases superfamily. TatD-type hydrolase family.</text>
</comment>
<dbReference type="Proteomes" id="UP001230156">
    <property type="component" value="Unassembled WGS sequence"/>
</dbReference>
<reference evidence="5" key="1">
    <citation type="submission" date="2023-08" db="EMBL/GenBank/DDBJ databases">
        <title>Rhodospirillaceae gen. nov., a novel taxon isolated from the Yangtze River Yuezi River estuary sludge.</title>
        <authorList>
            <person name="Ruan L."/>
        </authorList>
    </citation>
    <scope>NUCLEOTIDE SEQUENCE [LARGE SCALE GENOMIC DNA]</scope>
    <source>
        <strain evidence="5">R-7</strain>
    </source>
</reference>
<dbReference type="CDD" id="cd01310">
    <property type="entry name" value="TatD_DNAse"/>
    <property type="match status" value="1"/>
</dbReference>
<dbReference type="PIRSF" id="PIRSF005902">
    <property type="entry name" value="DNase_TatD"/>
    <property type="match status" value="1"/>
</dbReference>
<keyword evidence="2" id="KW-0479">Metal-binding</keyword>
<evidence type="ECO:0000256" key="3">
    <source>
        <dbReference type="ARBA" id="ARBA00022801"/>
    </source>
</evidence>
<dbReference type="Pfam" id="PF01026">
    <property type="entry name" value="TatD_DNase"/>
    <property type="match status" value="1"/>
</dbReference>
<accession>A0ABU0YJV8</accession>